<evidence type="ECO:0000313" key="2">
    <source>
        <dbReference type="RefSeq" id="XP_005175995.2"/>
    </source>
</evidence>
<dbReference type="VEuPathDB" id="VectorBase:MDOA004292"/>
<dbReference type="PANTHER" id="PTHR20898">
    <property type="entry name" value="DAEDALUS ON 3-RELATED-RELATED"/>
    <property type="match status" value="1"/>
</dbReference>
<dbReference type="Proteomes" id="UP001652621">
    <property type="component" value="Unplaced"/>
</dbReference>
<protein>
    <submittedName>
        <fullName evidence="2">Uncharacterized protein LOC101889103</fullName>
    </submittedName>
</protein>
<dbReference type="PANTHER" id="PTHR20898:SF0">
    <property type="entry name" value="DAEDALUS ON 3-RELATED"/>
    <property type="match status" value="1"/>
</dbReference>
<evidence type="ECO:0000313" key="1">
    <source>
        <dbReference type="Proteomes" id="UP001652621"/>
    </source>
</evidence>
<proteinExistence type="predicted"/>
<reference evidence="2" key="1">
    <citation type="submission" date="2025-08" db="UniProtKB">
        <authorList>
            <consortium name="RefSeq"/>
        </authorList>
    </citation>
    <scope>IDENTIFICATION</scope>
    <source>
        <strain evidence="2">Aabys</strain>
        <tissue evidence="2">Whole body</tissue>
    </source>
</reference>
<accession>A0A9J7CIR3</accession>
<dbReference type="GeneID" id="101889103"/>
<dbReference type="SMART" id="SM00697">
    <property type="entry name" value="DM8"/>
    <property type="match status" value="1"/>
</dbReference>
<dbReference type="Pfam" id="PF06477">
    <property type="entry name" value="DUF1091"/>
    <property type="match status" value="1"/>
</dbReference>
<dbReference type="OrthoDB" id="8021351at2759"/>
<organism evidence="1 2">
    <name type="scientific">Musca domestica</name>
    <name type="common">House fly</name>
    <dbReference type="NCBI Taxonomy" id="7370"/>
    <lineage>
        <taxon>Eukaryota</taxon>
        <taxon>Metazoa</taxon>
        <taxon>Ecdysozoa</taxon>
        <taxon>Arthropoda</taxon>
        <taxon>Hexapoda</taxon>
        <taxon>Insecta</taxon>
        <taxon>Pterygota</taxon>
        <taxon>Neoptera</taxon>
        <taxon>Endopterygota</taxon>
        <taxon>Diptera</taxon>
        <taxon>Brachycera</taxon>
        <taxon>Muscomorpha</taxon>
        <taxon>Muscoidea</taxon>
        <taxon>Muscidae</taxon>
        <taxon>Musca</taxon>
    </lineage>
</organism>
<name>A0A9J7CIR3_MUSDO</name>
<dbReference type="InterPro" id="IPR010512">
    <property type="entry name" value="DUF1091"/>
</dbReference>
<keyword evidence="1" id="KW-1185">Reference proteome</keyword>
<sequence>MTILGQQILFTSADVKSNSTFFQEFAMVAQNGSLDIFMNITQDFPQDPWISMAILMKIPNKTEHRKLLQYNVNMCKILSKNERSLISIWLQNIFKLGDIPKKCPIIEGYYTWCGLRPEMLNIPPFFARGEYCVKMELYFRQRKPKLSLANMTIIVEKK</sequence>
<dbReference type="VEuPathDB" id="VectorBase:MDOMA2_000390"/>
<dbReference type="RefSeq" id="XP_005175995.2">
    <property type="nucleotide sequence ID" value="XM_005175938.2"/>
</dbReference>
<gene>
    <name evidence="2" type="primary">LOC101889103</name>
</gene>